<reference evidence="2 3" key="1">
    <citation type="journal article" date="2013" name="PLoS Genet.">
        <title>The genome and development-dependent transcriptomes of Pyronema confluens: a window into fungal evolution.</title>
        <authorList>
            <person name="Traeger S."/>
            <person name="Altegoer F."/>
            <person name="Freitag M."/>
            <person name="Gabaldon T."/>
            <person name="Kempken F."/>
            <person name="Kumar A."/>
            <person name="Marcet-Houben M."/>
            <person name="Poggeler S."/>
            <person name="Stajich J.E."/>
            <person name="Nowrousian M."/>
        </authorList>
    </citation>
    <scope>NUCLEOTIDE SEQUENCE [LARGE SCALE GENOMIC DNA]</scope>
    <source>
        <strain evidence="3">CBS 100304</strain>
        <tissue evidence="2">Vegetative mycelium</tissue>
    </source>
</reference>
<sequence length="40" mass="4757">MRGRPTGLQRLAQRLSSQRQSDCSRFQRQQLHPRPNPLKK</sequence>
<dbReference type="EMBL" id="HF935633">
    <property type="protein sequence ID" value="CCX11701.1"/>
    <property type="molecule type" value="Genomic_DNA"/>
</dbReference>
<name>U4LHR2_PYROM</name>
<evidence type="ECO:0000313" key="2">
    <source>
        <dbReference type="EMBL" id="CCX11701.1"/>
    </source>
</evidence>
<proteinExistence type="predicted"/>
<keyword evidence="3" id="KW-1185">Reference proteome</keyword>
<protein>
    <submittedName>
        <fullName evidence="2">Uncharacterized protein</fullName>
    </submittedName>
</protein>
<evidence type="ECO:0000313" key="3">
    <source>
        <dbReference type="Proteomes" id="UP000018144"/>
    </source>
</evidence>
<dbReference type="Proteomes" id="UP000018144">
    <property type="component" value="Unassembled WGS sequence"/>
</dbReference>
<dbReference type="AlphaFoldDB" id="U4LHR2"/>
<organism evidence="2 3">
    <name type="scientific">Pyronema omphalodes (strain CBS 100304)</name>
    <name type="common">Pyronema confluens</name>
    <dbReference type="NCBI Taxonomy" id="1076935"/>
    <lineage>
        <taxon>Eukaryota</taxon>
        <taxon>Fungi</taxon>
        <taxon>Dikarya</taxon>
        <taxon>Ascomycota</taxon>
        <taxon>Pezizomycotina</taxon>
        <taxon>Pezizomycetes</taxon>
        <taxon>Pezizales</taxon>
        <taxon>Pyronemataceae</taxon>
        <taxon>Pyronema</taxon>
    </lineage>
</organism>
<accession>U4LHR2</accession>
<evidence type="ECO:0000256" key="1">
    <source>
        <dbReference type="SAM" id="MobiDB-lite"/>
    </source>
</evidence>
<gene>
    <name evidence="2" type="ORF">PCON_11295</name>
</gene>
<feature type="region of interest" description="Disordered" evidence="1">
    <location>
        <begin position="1"/>
        <end position="40"/>
    </location>
</feature>
<feature type="compositionally biased region" description="Low complexity" evidence="1">
    <location>
        <begin position="8"/>
        <end position="21"/>
    </location>
</feature>